<dbReference type="AlphaFoldDB" id="X6MDW3"/>
<name>X6MDW3_RETFI</name>
<proteinExistence type="predicted"/>
<evidence type="ECO:0000313" key="2">
    <source>
        <dbReference type="Proteomes" id="UP000023152"/>
    </source>
</evidence>
<protein>
    <submittedName>
        <fullName evidence="1">Uncharacterized protein</fullName>
    </submittedName>
</protein>
<organism evidence="1 2">
    <name type="scientific">Reticulomyxa filosa</name>
    <dbReference type="NCBI Taxonomy" id="46433"/>
    <lineage>
        <taxon>Eukaryota</taxon>
        <taxon>Sar</taxon>
        <taxon>Rhizaria</taxon>
        <taxon>Retaria</taxon>
        <taxon>Foraminifera</taxon>
        <taxon>Monothalamids</taxon>
        <taxon>Reticulomyxidae</taxon>
        <taxon>Reticulomyxa</taxon>
    </lineage>
</organism>
<sequence length="330" mass="39568">MIKIFFLKYQILNIENKFIVLRSPLISTNIFAWKNGRQKLKLLWFSPKNKGRFVFNFKDIVIKYFDFYLFDANKYDYFHEKVRFKKLAKNKVNKLKAFSLIECYDSAWVFQYLIIISKTKLQMPVALKKRLLKILCPNIHHKKLIIFNNLSRNKFALNFEYKTKLNINYPLYVTKKDEYHITPTCRRKDMTIKKKKDVEEALFFNSSNIVQGKLTCTFSDTLSQLIPNSYVLSFKHSCKLFSNSFSHSKILNKQMKKDKRQSKKNPNDCCALGEMRCYIFKKFFFKKIPLEILLKKFKKQSKAVINTIESQINYFYNFCNLTVQHFFILL</sequence>
<evidence type="ECO:0000313" key="1">
    <source>
        <dbReference type="EMBL" id="ETO12208.1"/>
    </source>
</evidence>
<dbReference type="Proteomes" id="UP000023152">
    <property type="component" value="Unassembled WGS sequence"/>
</dbReference>
<comment type="caution">
    <text evidence="1">The sequence shown here is derived from an EMBL/GenBank/DDBJ whole genome shotgun (WGS) entry which is preliminary data.</text>
</comment>
<gene>
    <name evidence="1" type="ORF">RFI_25168</name>
</gene>
<reference evidence="1 2" key="1">
    <citation type="journal article" date="2013" name="Curr. Biol.">
        <title>The Genome of the Foraminiferan Reticulomyxa filosa.</title>
        <authorList>
            <person name="Glockner G."/>
            <person name="Hulsmann N."/>
            <person name="Schleicher M."/>
            <person name="Noegel A.A."/>
            <person name="Eichinger L."/>
            <person name="Gallinger C."/>
            <person name="Pawlowski J."/>
            <person name="Sierra R."/>
            <person name="Euteneuer U."/>
            <person name="Pillet L."/>
            <person name="Moustafa A."/>
            <person name="Platzer M."/>
            <person name="Groth M."/>
            <person name="Szafranski K."/>
            <person name="Schliwa M."/>
        </authorList>
    </citation>
    <scope>NUCLEOTIDE SEQUENCE [LARGE SCALE GENOMIC DNA]</scope>
</reference>
<dbReference type="EMBL" id="ASPP01021638">
    <property type="protein sequence ID" value="ETO12208.1"/>
    <property type="molecule type" value="Genomic_DNA"/>
</dbReference>
<keyword evidence="2" id="KW-1185">Reference proteome</keyword>
<accession>X6MDW3</accession>